<dbReference type="Proteomes" id="UP001431209">
    <property type="component" value="Unassembled WGS sequence"/>
</dbReference>
<reference evidence="3 4" key="1">
    <citation type="submission" date="2024-03" db="EMBL/GenBank/DDBJ databases">
        <title>The Acrasis kona genome and developmental transcriptomes reveal deep origins of eukaryotic multicellular pathways.</title>
        <authorList>
            <person name="Sheikh S."/>
            <person name="Fu C.-J."/>
            <person name="Brown M.W."/>
            <person name="Baldauf S.L."/>
        </authorList>
    </citation>
    <scope>NUCLEOTIDE SEQUENCE [LARGE SCALE GENOMIC DNA]</scope>
    <source>
        <strain evidence="3 4">ATCC MYA-3509</strain>
    </source>
</reference>
<dbReference type="InterPro" id="IPR012338">
    <property type="entry name" value="Beta-lactam/transpept-like"/>
</dbReference>
<protein>
    <recommendedName>
        <fullName evidence="2">Beta-lactamase-related domain-containing protein</fullName>
    </recommendedName>
</protein>
<feature type="transmembrane region" description="Helical" evidence="1">
    <location>
        <begin position="715"/>
        <end position="740"/>
    </location>
</feature>
<dbReference type="EMBL" id="JAOPGA020000791">
    <property type="protein sequence ID" value="KAL0481782.1"/>
    <property type="molecule type" value="Genomic_DNA"/>
</dbReference>
<dbReference type="SUPFAM" id="SSF56601">
    <property type="entry name" value="beta-lactamase/transpeptidase-like"/>
    <property type="match status" value="1"/>
</dbReference>
<dbReference type="InterPro" id="IPR050491">
    <property type="entry name" value="AmpC-like"/>
</dbReference>
<feature type="domain" description="Beta-lactamase-related" evidence="2">
    <location>
        <begin position="46"/>
        <end position="330"/>
    </location>
</feature>
<name>A0AAW2YXH3_9EUKA</name>
<feature type="transmembrane region" description="Helical" evidence="1">
    <location>
        <begin position="631"/>
        <end position="662"/>
    </location>
</feature>
<evidence type="ECO:0000259" key="2">
    <source>
        <dbReference type="Pfam" id="PF00144"/>
    </source>
</evidence>
<keyword evidence="1" id="KW-1133">Transmembrane helix</keyword>
<evidence type="ECO:0000313" key="4">
    <source>
        <dbReference type="Proteomes" id="UP001431209"/>
    </source>
</evidence>
<feature type="transmembrane region" description="Helical" evidence="1">
    <location>
        <begin position="682"/>
        <end position="703"/>
    </location>
</feature>
<keyword evidence="1" id="KW-0472">Membrane</keyword>
<evidence type="ECO:0000313" key="3">
    <source>
        <dbReference type="EMBL" id="KAL0481782.1"/>
    </source>
</evidence>
<comment type="caution">
    <text evidence="3">The sequence shown here is derived from an EMBL/GenBank/DDBJ whole genome shotgun (WGS) entry which is preliminary data.</text>
</comment>
<feature type="transmembrane region" description="Helical" evidence="1">
    <location>
        <begin position="501"/>
        <end position="528"/>
    </location>
</feature>
<accession>A0AAW2YXH3</accession>
<evidence type="ECO:0000256" key="1">
    <source>
        <dbReference type="SAM" id="Phobius"/>
    </source>
</evidence>
<keyword evidence="4" id="KW-1185">Reference proteome</keyword>
<proteinExistence type="predicted"/>
<dbReference type="Gene3D" id="3.40.710.10">
    <property type="entry name" value="DD-peptidase/beta-lactamase superfamily"/>
    <property type="match status" value="1"/>
</dbReference>
<dbReference type="PANTHER" id="PTHR46825:SF9">
    <property type="entry name" value="BETA-LACTAMASE-RELATED DOMAIN-CONTAINING PROTEIN"/>
    <property type="match status" value="1"/>
</dbReference>
<gene>
    <name evidence="3" type="ORF">AKO1_012434</name>
</gene>
<dbReference type="Pfam" id="PF00144">
    <property type="entry name" value="Beta-lactamase"/>
    <property type="match status" value="1"/>
</dbReference>
<dbReference type="PANTHER" id="PTHR46825">
    <property type="entry name" value="D-ALANYL-D-ALANINE-CARBOXYPEPTIDASE/ENDOPEPTIDASE AMPH"/>
    <property type="match status" value="1"/>
</dbReference>
<dbReference type="InterPro" id="IPR001466">
    <property type="entry name" value="Beta-lactam-related"/>
</dbReference>
<organism evidence="3 4">
    <name type="scientific">Acrasis kona</name>
    <dbReference type="NCBI Taxonomy" id="1008807"/>
    <lineage>
        <taxon>Eukaryota</taxon>
        <taxon>Discoba</taxon>
        <taxon>Heterolobosea</taxon>
        <taxon>Tetramitia</taxon>
        <taxon>Eutetramitia</taxon>
        <taxon>Acrasidae</taxon>
        <taxon>Acrasis</taxon>
    </lineage>
</organism>
<dbReference type="AlphaFoldDB" id="A0AAW2YXH3"/>
<keyword evidence="1" id="KW-0812">Transmembrane</keyword>
<sequence>MSTFFTKQSKKNSNPSTFQNTNSFVKIIKATDGVAFTRDYSPSRASSSSSHPIGSLTYIFTAIAITQLLEKGSIQLTDRVGYILSKYGAPFELDTLVIGGYDSWTGTPKVEDVNRTTIAHLLSRTSGYDGKTLGIGSLAKNPATTINSSLADVVKNNLPPKVRFAGEATVDSDFTFTLLAYVVELVSGQSFESYLTNNIFAPLKLSNTFYQKPFGEADTFNGISYIQSLGGSNLWSSADDLSTLATTLLVNSTNLFVYNNTIESFYEVMHTDANHEEEFNVPITSTSRSWWLTKRGGVRYAWRTSSIGTRTSTFSLFPDHNVALISLGTSQGVLSSSLCDSINSFVDVVLSSVSSCESLVPRYNVPYVNVSNECVQNVPQEEIVTYTDRSAVGCYAYAGFEHTSWFKLKSFWLPSNTICLSISNSNYRAMHHSYDSQNSLTYTEFDLIQFKNQKSSQLYYVSPGLKDRYYTVENRPKTVVFNKKYLVYDGFLVLERQAEPIFVFVICFFVILGFFTLAPLLFAVFVCYEVCVDFRRVNANKSSDFLLNQGRKEDRYELLDAGKSLIKEDNLTMSAEKDDDFVWNNKRNFYRRSIIGRGSITDQQFDVDFNSSALTPKQTTVTKIKTLSKKLLCTVLFTTAFSTFVMAITSSASLVHLSAMVINVTIYAKRLDAPGLNVDVFLYFPIGIVCLNFMCLLCWFVMLAVRIKKPSVGGWIYVILYFIAMAFNLVYIPLCVYLNWFKQIPGSSGIK</sequence>